<organism evidence="1 2">
    <name type="scientific">Trifolium medium</name>
    <dbReference type="NCBI Taxonomy" id="97028"/>
    <lineage>
        <taxon>Eukaryota</taxon>
        <taxon>Viridiplantae</taxon>
        <taxon>Streptophyta</taxon>
        <taxon>Embryophyta</taxon>
        <taxon>Tracheophyta</taxon>
        <taxon>Spermatophyta</taxon>
        <taxon>Magnoliopsida</taxon>
        <taxon>eudicotyledons</taxon>
        <taxon>Gunneridae</taxon>
        <taxon>Pentapetalae</taxon>
        <taxon>rosids</taxon>
        <taxon>fabids</taxon>
        <taxon>Fabales</taxon>
        <taxon>Fabaceae</taxon>
        <taxon>Papilionoideae</taxon>
        <taxon>50 kb inversion clade</taxon>
        <taxon>NPAAA clade</taxon>
        <taxon>Hologalegina</taxon>
        <taxon>IRL clade</taxon>
        <taxon>Trifolieae</taxon>
        <taxon>Trifolium</taxon>
    </lineage>
</organism>
<name>A0A392R0B9_9FABA</name>
<evidence type="ECO:0000313" key="2">
    <source>
        <dbReference type="Proteomes" id="UP000265520"/>
    </source>
</evidence>
<proteinExistence type="predicted"/>
<evidence type="ECO:0000313" key="1">
    <source>
        <dbReference type="EMBL" id="MCI29256.1"/>
    </source>
</evidence>
<dbReference type="AlphaFoldDB" id="A0A392R0B9"/>
<feature type="non-terminal residue" evidence="1">
    <location>
        <position position="35"/>
    </location>
</feature>
<dbReference type="EMBL" id="LXQA010171313">
    <property type="protein sequence ID" value="MCI29256.1"/>
    <property type="molecule type" value="Genomic_DNA"/>
</dbReference>
<comment type="caution">
    <text evidence="1">The sequence shown here is derived from an EMBL/GenBank/DDBJ whole genome shotgun (WGS) entry which is preliminary data.</text>
</comment>
<keyword evidence="2" id="KW-1185">Reference proteome</keyword>
<dbReference type="Proteomes" id="UP000265520">
    <property type="component" value="Unassembled WGS sequence"/>
</dbReference>
<reference evidence="1 2" key="1">
    <citation type="journal article" date="2018" name="Front. Plant Sci.">
        <title>Red Clover (Trifolium pratense) and Zigzag Clover (T. medium) - A Picture of Genomic Similarities and Differences.</title>
        <authorList>
            <person name="Dluhosova J."/>
            <person name="Istvanek J."/>
            <person name="Nedelnik J."/>
            <person name="Repkova J."/>
        </authorList>
    </citation>
    <scope>NUCLEOTIDE SEQUENCE [LARGE SCALE GENOMIC DNA]</scope>
    <source>
        <strain evidence="2">cv. 10/8</strain>
        <tissue evidence="1">Leaf</tissue>
    </source>
</reference>
<protein>
    <submittedName>
        <fullName evidence="1">Uncharacterized protein</fullName>
    </submittedName>
</protein>
<sequence length="35" mass="3788">MTETDVQDIKSLGNVGIRPYQMYGAMANSAGGFHK</sequence>
<accession>A0A392R0B9</accession>